<proteinExistence type="predicted"/>
<evidence type="ECO:0000259" key="1">
    <source>
        <dbReference type="PROSITE" id="PS01124"/>
    </source>
</evidence>
<comment type="caution">
    <text evidence="2">The sequence shown here is derived from an EMBL/GenBank/DDBJ whole genome shotgun (WGS) entry which is preliminary data.</text>
</comment>
<reference evidence="2 3" key="1">
    <citation type="submission" date="2021-03" db="EMBL/GenBank/DDBJ databases">
        <title>Genomic Encyclopedia of Type Strains, Phase IV (KMG-IV): sequencing the most valuable type-strain genomes for metagenomic binning, comparative biology and taxonomic classification.</title>
        <authorList>
            <person name="Goeker M."/>
        </authorList>
    </citation>
    <scope>NUCLEOTIDE SEQUENCE [LARGE SCALE GENOMIC DNA]</scope>
    <source>
        <strain evidence="2 3">DSM 26048</strain>
    </source>
</reference>
<dbReference type="Proteomes" id="UP001519287">
    <property type="component" value="Unassembled WGS sequence"/>
</dbReference>
<feature type="domain" description="HTH araC/xylS-type" evidence="1">
    <location>
        <begin position="8"/>
        <end position="87"/>
    </location>
</feature>
<dbReference type="EMBL" id="JAGGLB010000023">
    <property type="protein sequence ID" value="MBP1994137.1"/>
    <property type="molecule type" value="Genomic_DNA"/>
</dbReference>
<name>A0ABS4J2T7_9BACL</name>
<protein>
    <submittedName>
        <fullName evidence="2">AraC-like DNA-binding protein</fullName>
    </submittedName>
</protein>
<dbReference type="Gene3D" id="1.10.10.60">
    <property type="entry name" value="Homeodomain-like"/>
    <property type="match status" value="1"/>
</dbReference>
<accession>A0ABS4J2T7</accession>
<organism evidence="2 3">
    <name type="scientific">Paenibacillus eucommiae</name>
    <dbReference type="NCBI Taxonomy" id="1355755"/>
    <lineage>
        <taxon>Bacteria</taxon>
        <taxon>Bacillati</taxon>
        <taxon>Bacillota</taxon>
        <taxon>Bacilli</taxon>
        <taxon>Bacillales</taxon>
        <taxon>Paenibacillaceae</taxon>
        <taxon>Paenibacillus</taxon>
    </lineage>
</organism>
<evidence type="ECO:0000313" key="3">
    <source>
        <dbReference type="Proteomes" id="UP001519287"/>
    </source>
</evidence>
<sequence>MLEPDYSGTNIRYIEQNYSLGELSLDKPKLTLIYMAEQLGLSPYMISKHIHIDLQDFINRKRIDHVIKLLAEPAYSVSQIAVILGFSLNLLGLRA</sequence>
<evidence type="ECO:0000313" key="2">
    <source>
        <dbReference type="EMBL" id="MBP1994137.1"/>
    </source>
</evidence>
<gene>
    <name evidence="2" type="ORF">J2Z66_005763</name>
</gene>
<dbReference type="InterPro" id="IPR018060">
    <property type="entry name" value="HTH_AraC"/>
</dbReference>
<keyword evidence="3" id="KW-1185">Reference proteome</keyword>
<dbReference type="RefSeq" id="WP_209975990.1">
    <property type="nucleotide sequence ID" value="NZ_JAGGLB010000023.1"/>
</dbReference>
<dbReference type="PROSITE" id="PS01124">
    <property type="entry name" value="HTH_ARAC_FAMILY_2"/>
    <property type="match status" value="1"/>
</dbReference>